<evidence type="ECO:0000313" key="2">
    <source>
        <dbReference type="Proteomes" id="UP000664209"/>
    </source>
</evidence>
<dbReference type="Proteomes" id="UP000664209">
    <property type="component" value="Unassembled WGS sequence"/>
</dbReference>
<accession>A0A939RX41</accession>
<dbReference type="Gene3D" id="1.10.287.1060">
    <property type="entry name" value="ESAT-6-like"/>
    <property type="match status" value="1"/>
</dbReference>
<reference evidence="1" key="1">
    <citation type="submission" date="2021-03" db="EMBL/GenBank/DDBJ databases">
        <title>Actinotalea soli sp. nov., isolated from soil.</title>
        <authorList>
            <person name="Ping W."/>
            <person name="Zhang J."/>
        </authorList>
    </citation>
    <scope>NUCLEOTIDE SEQUENCE</scope>
    <source>
        <strain evidence="1">BY-33</strain>
    </source>
</reference>
<comment type="caution">
    <text evidence="1">The sequence shown here is derived from an EMBL/GenBank/DDBJ whole genome shotgun (WGS) entry which is preliminary data.</text>
</comment>
<organism evidence="1 2">
    <name type="scientific">Actinotalea soli</name>
    <dbReference type="NCBI Taxonomy" id="2819234"/>
    <lineage>
        <taxon>Bacteria</taxon>
        <taxon>Bacillati</taxon>
        <taxon>Actinomycetota</taxon>
        <taxon>Actinomycetes</taxon>
        <taxon>Micrococcales</taxon>
        <taxon>Cellulomonadaceae</taxon>
        <taxon>Actinotalea</taxon>
    </lineage>
</organism>
<keyword evidence="2" id="KW-1185">Reference proteome</keyword>
<evidence type="ECO:0000313" key="1">
    <source>
        <dbReference type="EMBL" id="MBO1752816.1"/>
    </source>
</evidence>
<protein>
    <submittedName>
        <fullName evidence="1">Uncharacterized protein</fullName>
    </submittedName>
</protein>
<name>A0A939RX41_9CELL</name>
<proteinExistence type="predicted"/>
<gene>
    <name evidence="1" type="ORF">J4G33_13465</name>
</gene>
<dbReference type="EMBL" id="JAGEMK010000008">
    <property type="protein sequence ID" value="MBO1752816.1"/>
    <property type="molecule type" value="Genomic_DNA"/>
</dbReference>
<dbReference type="SUPFAM" id="SSF140453">
    <property type="entry name" value="EsxAB dimer-like"/>
    <property type="match status" value="1"/>
</dbReference>
<dbReference type="AlphaFoldDB" id="A0A939RX41"/>
<sequence length="474" mass="47432">MSTLAISVVRTWDPGALLTAADRLRGAGADLDHQVQGLRSAMDVAATGWSGPAADAAAARVEREVTAGRELSAAVETARAALEGGGSQLTSTRSTLLSLVADAEAMAFSVRDDGAVTAPTLPPVMTAVGDTTAAAERDDRQRELNGQAQARATSIGQALSAVAAADASTEAALLAVEVPASLSADAAGLLERLRNGTDALTDLIPGGAGAIALGHSLQKAWAFFGRTRSFTGFLTSTWGQLRNLPGSLAFIAGRSADATAFARFTLLGRQAAEHLRTFQFGKPLGGLAARVPGLATAARVAGKAFLPLTVVTGGIDAVTGGGYEGGRGATTRVLGVAGAGGALALGAAGLGLVALGPVGLAVAGGAVLAYGAWSLGNLVYDNWGEITDFTSRAAGWVGDKVSSAASWTGDRLGDAADWAGDRVSDARALAGAAVDRVGETVSGAREAVEDGLARAADTGRRMVDGALSVLSLGF</sequence>
<dbReference type="InterPro" id="IPR036689">
    <property type="entry name" value="ESAT-6-like_sf"/>
</dbReference>
<dbReference type="RefSeq" id="WP_208056509.1">
    <property type="nucleotide sequence ID" value="NZ_JAGEMK010000008.1"/>
</dbReference>